<dbReference type="SUPFAM" id="SSF53098">
    <property type="entry name" value="Ribonuclease H-like"/>
    <property type="match status" value="1"/>
</dbReference>
<gene>
    <name evidence="4" type="ORF">M569_11733</name>
</gene>
<evidence type="ECO:0000313" key="5">
    <source>
        <dbReference type="Proteomes" id="UP000015453"/>
    </source>
</evidence>
<dbReference type="PANTHER" id="PTHR13620:SF105">
    <property type="entry name" value="OS01G0737700 PROTEIN"/>
    <property type="match status" value="1"/>
</dbReference>
<dbReference type="GO" id="GO:0003676">
    <property type="term" value="F:nucleic acid binding"/>
    <property type="evidence" value="ECO:0007669"/>
    <property type="project" value="InterPro"/>
</dbReference>
<dbReference type="InterPro" id="IPR051132">
    <property type="entry name" value="3-5_Exonuclease_domain"/>
</dbReference>
<dbReference type="GO" id="GO:0006139">
    <property type="term" value="P:nucleobase-containing compound metabolic process"/>
    <property type="evidence" value="ECO:0007669"/>
    <property type="project" value="InterPro"/>
</dbReference>
<keyword evidence="5" id="KW-1185">Reference proteome</keyword>
<dbReference type="Pfam" id="PF01612">
    <property type="entry name" value="DNA_pol_A_exo1"/>
    <property type="match status" value="1"/>
</dbReference>
<proteinExistence type="predicted"/>
<dbReference type="InterPro" id="IPR002562">
    <property type="entry name" value="3'-5'_exonuclease_dom"/>
</dbReference>
<dbReference type="GO" id="GO:0005737">
    <property type="term" value="C:cytoplasm"/>
    <property type="evidence" value="ECO:0007669"/>
    <property type="project" value="TreeGrafter"/>
</dbReference>
<dbReference type="InterPro" id="IPR036397">
    <property type="entry name" value="RNaseH_sf"/>
</dbReference>
<dbReference type="EMBL" id="AUSU01005727">
    <property type="protein sequence ID" value="EPS63053.1"/>
    <property type="molecule type" value="Genomic_DNA"/>
</dbReference>
<keyword evidence="1" id="KW-0540">Nuclease</keyword>
<dbReference type="SMART" id="SM00474">
    <property type="entry name" value="35EXOc"/>
    <property type="match status" value="1"/>
</dbReference>
<reference evidence="4 5" key="1">
    <citation type="journal article" date="2013" name="BMC Genomics">
        <title>The miniature genome of a carnivorous plant Genlisea aurea contains a low number of genes and short non-coding sequences.</title>
        <authorList>
            <person name="Leushkin E.V."/>
            <person name="Sutormin R.A."/>
            <person name="Nabieva E.R."/>
            <person name="Penin A.A."/>
            <person name="Kondrashov A.S."/>
            <person name="Logacheva M.D."/>
        </authorList>
    </citation>
    <scope>NUCLEOTIDE SEQUENCE [LARGE SCALE GENOMIC DNA]</scope>
</reference>
<evidence type="ECO:0000259" key="3">
    <source>
        <dbReference type="SMART" id="SM00474"/>
    </source>
</evidence>
<dbReference type="GO" id="GO:0005634">
    <property type="term" value="C:nucleus"/>
    <property type="evidence" value="ECO:0007669"/>
    <property type="project" value="TreeGrafter"/>
</dbReference>
<name>S8DJK5_9LAMI</name>
<evidence type="ECO:0000256" key="2">
    <source>
        <dbReference type="ARBA" id="ARBA00022801"/>
    </source>
</evidence>
<organism evidence="4 5">
    <name type="scientific">Genlisea aurea</name>
    <dbReference type="NCBI Taxonomy" id="192259"/>
    <lineage>
        <taxon>Eukaryota</taxon>
        <taxon>Viridiplantae</taxon>
        <taxon>Streptophyta</taxon>
        <taxon>Embryophyta</taxon>
        <taxon>Tracheophyta</taxon>
        <taxon>Spermatophyta</taxon>
        <taxon>Magnoliopsida</taxon>
        <taxon>eudicotyledons</taxon>
        <taxon>Gunneridae</taxon>
        <taxon>Pentapetalae</taxon>
        <taxon>asterids</taxon>
        <taxon>lamiids</taxon>
        <taxon>Lamiales</taxon>
        <taxon>Lentibulariaceae</taxon>
        <taxon>Genlisea</taxon>
    </lineage>
</organism>
<dbReference type="CDD" id="cd06141">
    <property type="entry name" value="WRN_exo"/>
    <property type="match status" value="1"/>
</dbReference>
<dbReference type="OrthoDB" id="1920326at2759"/>
<dbReference type="PANTHER" id="PTHR13620">
    <property type="entry name" value="3-5 EXONUCLEASE"/>
    <property type="match status" value="1"/>
</dbReference>
<accession>S8DJK5</accession>
<keyword evidence="2" id="KW-0378">Hydrolase</keyword>
<protein>
    <recommendedName>
        <fullName evidence="3">3'-5' exonuclease domain-containing protein</fullName>
    </recommendedName>
</protein>
<dbReference type="InterPro" id="IPR012337">
    <property type="entry name" value="RNaseH-like_sf"/>
</dbReference>
<evidence type="ECO:0000313" key="4">
    <source>
        <dbReference type="EMBL" id="EPS63053.1"/>
    </source>
</evidence>
<dbReference type="AlphaFoldDB" id="S8DJK5"/>
<dbReference type="GO" id="GO:0008408">
    <property type="term" value="F:3'-5' exonuclease activity"/>
    <property type="evidence" value="ECO:0007669"/>
    <property type="project" value="InterPro"/>
</dbReference>
<comment type="caution">
    <text evidence="4">The sequence shown here is derived from an EMBL/GenBank/DDBJ whole genome shotgun (WGS) entry which is preliminary data.</text>
</comment>
<dbReference type="Gene3D" id="3.30.420.10">
    <property type="entry name" value="Ribonuclease H-like superfamily/Ribonuclease H"/>
    <property type="match status" value="1"/>
</dbReference>
<sequence length="214" mass="24179">MAGITTSIADESFYSDRHSTYVVNFGNAVIRTTLTSDSGVVTNWLHRVNNSIGLFSRRIVGLDIEWRPHSRQYTNPAATLQICVGNRCLIFQLLHADRIPSSLTDFMSNRNNVFVGVGIESDLRMLQSDHNFGFGVNFKDLRTLAAERYTTRDLRQSGLKRLVDVVLHVDLEKPPSITTSRWDRERLSHAQIKYAAIDAYACFRIGTVLRATST</sequence>
<dbReference type="Proteomes" id="UP000015453">
    <property type="component" value="Unassembled WGS sequence"/>
</dbReference>
<dbReference type="FunFam" id="3.30.420.10:FF:000054">
    <property type="entry name" value="Werner Syndrome-like exonuclease"/>
    <property type="match status" value="1"/>
</dbReference>
<evidence type="ECO:0000256" key="1">
    <source>
        <dbReference type="ARBA" id="ARBA00022722"/>
    </source>
</evidence>
<feature type="domain" description="3'-5' exonuclease" evidence="3">
    <location>
        <begin position="32"/>
        <end position="214"/>
    </location>
</feature>